<dbReference type="Pfam" id="PF09992">
    <property type="entry name" value="NAGPA"/>
    <property type="match status" value="1"/>
</dbReference>
<sequence>MGARIQSEIAVSIPFDDIDRIEIYQNVWNKKTRKRLPLSTIISRTGADYAINGTLYNMRDGKPVCPLKYDSKVLFHGKYSYRGYVWDNFDTNSFHLDIVPTDRWSNYIACSNIVMNGKELSKPIYNVAQGGKRGRTAIGTKYVNGQYRLCLYASKDGSTAKKTPEQLATLLQSYGWQDAVMLDCGGSSQGYFKKEKRQVYSSRRTAHYILIYLKKGRK</sequence>
<organism evidence="2">
    <name type="scientific">Podoviridae sp. ctFkM10</name>
    <dbReference type="NCBI Taxonomy" id="2826548"/>
    <lineage>
        <taxon>Viruses</taxon>
        <taxon>Duplodnaviria</taxon>
        <taxon>Heunggongvirae</taxon>
        <taxon>Uroviricota</taxon>
        <taxon>Caudoviricetes</taxon>
    </lineage>
</organism>
<name>A0A8S5NDB5_9CAUD</name>
<protein>
    <submittedName>
        <fullName evidence="2">Phosphodiester glycosidase</fullName>
    </submittedName>
</protein>
<keyword evidence="2" id="KW-0378">Hydrolase</keyword>
<dbReference type="GO" id="GO:0016798">
    <property type="term" value="F:hydrolase activity, acting on glycosyl bonds"/>
    <property type="evidence" value="ECO:0007669"/>
    <property type="project" value="UniProtKB-KW"/>
</dbReference>
<dbReference type="EMBL" id="BK015145">
    <property type="protein sequence ID" value="DAD92797.1"/>
    <property type="molecule type" value="Genomic_DNA"/>
</dbReference>
<keyword evidence="2" id="KW-0326">Glycosidase</keyword>
<dbReference type="InterPro" id="IPR018711">
    <property type="entry name" value="NAGPA"/>
</dbReference>
<evidence type="ECO:0000313" key="2">
    <source>
        <dbReference type="EMBL" id="DAD92797.1"/>
    </source>
</evidence>
<reference evidence="2" key="1">
    <citation type="journal article" date="2021" name="Proc. Natl. Acad. Sci. U.S.A.">
        <title>A Catalog of Tens of Thousands of Viruses from Human Metagenomes Reveals Hidden Associations with Chronic Diseases.</title>
        <authorList>
            <person name="Tisza M.J."/>
            <person name="Buck C.B."/>
        </authorList>
    </citation>
    <scope>NUCLEOTIDE SEQUENCE</scope>
    <source>
        <strain evidence="2">CtFkM10</strain>
    </source>
</reference>
<proteinExistence type="predicted"/>
<feature type="domain" description="Phosphodiester glycosidase" evidence="1">
    <location>
        <begin position="46"/>
        <end position="205"/>
    </location>
</feature>
<evidence type="ECO:0000259" key="1">
    <source>
        <dbReference type="Pfam" id="PF09992"/>
    </source>
</evidence>
<accession>A0A8S5NDB5</accession>